<feature type="compositionally biased region" description="Low complexity" evidence="1">
    <location>
        <begin position="1"/>
        <end position="24"/>
    </location>
</feature>
<dbReference type="Proteomes" id="UP001152888">
    <property type="component" value="Unassembled WGS sequence"/>
</dbReference>
<keyword evidence="3" id="KW-1185">Reference proteome</keyword>
<sequence length="193" mass="19829">MASSPASSGPRSSPSVTSLTSVLRASPSMHQQSPGSRSSSPAMQSTSAGMNVTMGGPTPSFSPLATSIGPAAPPTSWHPTSSASPSTWQPAYTRPTYASTNPFLTGAYMSYTPGSGGAATSSGGNAGSEEKFNTIGSTKEVKSFFESYAATVEASRYSTMNSKTSSTYNTEAETNGKVSFLSSGFTMEKYSVE</sequence>
<gene>
    <name evidence="2" type="ORF">ACAOBT_LOCUS33979</name>
</gene>
<reference evidence="2" key="1">
    <citation type="submission" date="2022-03" db="EMBL/GenBank/DDBJ databases">
        <authorList>
            <person name="Sayadi A."/>
        </authorList>
    </citation>
    <scope>NUCLEOTIDE SEQUENCE</scope>
</reference>
<dbReference type="AlphaFoldDB" id="A0A9P0MIX8"/>
<proteinExistence type="predicted"/>
<feature type="compositionally biased region" description="Polar residues" evidence="1">
    <location>
        <begin position="77"/>
        <end position="95"/>
    </location>
</feature>
<feature type="compositionally biased region" description="Polar residues" evidence="1">
    <location>
        <begin position="28"/>
        <end position="50"/>
    </location>
</feature>
<evidence type="ECO:0000313" key="3">
    <source>
        <dbReference type="Proteomes" id="UP001152888"/>
    </source>
</evidence>
<protein>
    <submittedName>
        <fullName evidence="2">Uncharacterized protein</fullName>
    </submittedName>
</protein>
<dbReference type="OrthoDB" id="120383at2759"/>
<name>A0A9P0MIX8_ACAOB</name>
<evidence type="ECO:0000313" key="2">
    <source>
        <dbReference type="EMBL" id="CAH2014237.1"/>
    </source>
</evidence>
<dbReference type="EMBL" id="CAKOFQ010008453">
    <property type="protein sequence ID" value="CAH2014237.1"/>
    <property type="molecule type" value="Genomic_DNA"/>
</dbReference>
<feature type="region of interest" description="Disordered" evidence="1">
    <location>
        <begin position="1"/>
        <end position="95"/>
    </location>
</feature>
<organism evidence="2 3">
    <name type="scientific">Acanthoscelides obtectus</name>
    <name type="common">Bean weevil</name>
    <name type="synonym">Bruchus obtectus</name>
    <dbReference type="NCBI Taxonomy" id="200917"/>
    <lineage>
        <taxon>Eukaryota</taxon>
        <taxon>Metazoa</taxon>
        <taxon>Ecdysozoa</taxon>
        <taxon>Arthropoda</taxon>
        <taxon>Hexapoda</taxon>
        <taxon>Insecta</taxon>
        <taxon>Pterygota</taxon>
        <taxon>Neoptera</taxon>
        <taxon>Endopterygota</taxon>
        <taxon>Coleoptera</taxon>
        <taxon>Polyphaga</taxon>
        <taxon>Cucujiformia</taxon>
        <taxon>Chrysomeloidea</taxon>
        <taxon>Chrysomelidae</taxon>
        <taxon>Bruchinae</taxon>
        <taxon>Bruchini</taxon>
        <taxon>Acanthoscelides</taxon>
    </lineage>
</organism>
<comment type="caution">
    <text evidence="2">The sequence shown here is derived from an EMBL/GenBank/DDBJ whole genome shotgun (WGS) entry which is preliminary data.</text>
</comment>
<accession>A0A9P0MIX8</accession>
<evidence type="ECO:0000256" key="1">
    <source>
        <dbReference type="SAM" id="MobiDB-lite"/>
    </source>
</evidence>